<feature type="compositionally biased region" description="Basic and acidic residues" evidence="1">
    <location>
        <begin position="1"/>
        <end position="15"/>
    </location>
</feature>
<accession>J9H157</accession>
<organism evidence="2">
    <name type="scientific">gut metagenome</name>
    <dbReference type="NCBI Taxonomy" id="749906"/>
    <lineage>
        <taxon>unclassified sequences</taxon>
        <taxon>metagenomes</taxon>
        <taxon>organismal metagenomes</taxon>
    </lineage>
</organism>
<evidence type="ECO:0000256" key="1">
    <source>
        <dbReference type="SAM" id="MobiDB-lite"/>
    </source>
</evidence>
<feature type="non-terminal residue" evidence="2">
    <location>
        <position position="1"/>
    </location>
</feature>
<sequence length="31" mass="3645">SGELISDKLEWEKDCTTQVRPSKPQRPKYKP</sequence>
<proteinExistence type="predicted"/>
<reference evidence="2" key="1">
    <citation type="journal article" date="2012" name="PLoS ONE">
        <title>Gene sets for utilization of primary and secondary nutrition supplies in the distal gut of endangered iberian lynx.</title>
        <authorList>
            <person name="Alcaide M."/>
            <person name="Messina E."/>
            <person name="Richter M."/>
            <person name="Bargiela R."/>
            <person name="Peplies J."/>
            <person name="Huws S.A."/>
            <person name="Newbold C.J."/>
            <person name="Golyshin P.N."/>
            <person name="Simon M.A."/>
            <person name="Lopez G."/>
            <person name="Yakimov M.M."/>
            <person name="Ferrer M."/>
        </authorList>
    </citation>
    <scope>NUCLEOTIDE SEQUENCE</scope>
</reference>
<comment type="caution">
    <text evidence="2">The sequence shown here is derived from an EMBL/GenBank/DDBJ whole genome shotgun (WGS) entry which is preliminary data.</text>
</comment>
<dbReference type="AlphaFoldDB" id="J9H157"/>
<evidence type="ECO:0000313" key="2">
    <source>
        <dbReference type="EMBL" id="EJX09458.1"/>
    </source>
</evidence>
<protein>
    <submittedName>
        <fullName evidence="2">Uncharacterized protein</fullName>
    </submittedName>
</protein>
<gene>
    <name evidence="2" type="ORF">EVA_02434</name>
</gene>
<dbReference type="EMBL" id="AMCI01000386">
    <property type="protein sequence ID" value="EJX09458.1"/>
    <property type="molecule type" value="Genomic_DNA"/>
</dbReference>
<name>J9H157_9ZZZZ</name>
<feature type="region of interest" description="Disordered" evidence="1">
    <location>
        <begin position="1"/>
        <end position="31"/>
    </location>
</feature>